<organism evidence="5 6">
    <name type="scientific">Stella humosa</name>
    <dbReference type="NCBI Taxonomy" id="94"/>
    <lineage>
        <taxon>Bacteria</taxon>
        <taxon>Pseudomonadati</taxon>
        <taxon>Pseudomonadota</taxon>
        <taxon>Alphaproteobacteria</taxon>
        <taxon>Rhodospirillales</taxon>
        <taxon>Stellaceae</taxon>
        <taxon>Stella</taxon>
    </lineage>
</organism>
<protein>
    <submittedName>
        <fullName evidence="5">Amino acid/amide ABC transporter ATP-binding protein 1 (HAAT family)</fullName>
    </submittedName>
</protein>
<dbReference type="EMBL" id="RJKX01000018">
    <property type="protein sequence ID" value="ROP81360.1"/>
    <property type="molecule type" value="Genomic_DNA"/>
</dbReference>
<comment type="caution">
    <text evidence="5">The sequence shown here is derived from an EMBL/GenBank/DDBJ whole genome shotgun (WGS) entry which is preliminary data.</text>
</comment>
<dbReference type="PANTHER" id="PTHR45772:SF1">
    <property type="entry name" value="ABC TRANSPORTER ATP-BINDING PROTEIN"/>
    <property type="match status" value="1"/>
</dbReference>
<evidence type="ECO:0000256" key="3">
    <source>
        <dbReference type="ARBA" id="ARBA00022840"/>
    </source>
</evidence>
<dbReference type="GO" id="GO:0005524">
    <property type="term" value="F:ATP binding"/>
    <property type="evidence" value="ECO:0007669"/>
    <property type="project" value="UniProtKB-KW"/>
</dbReference>
<dbReference type="PROSITE" id="PS50893">
    <property type="entry name" value="ABC_TRANSPORTER_2"/>
    <property type="match status" value="1"/>
</dbReference>
<keyword evidence="1" id="KW-0813">Transport</keyword>
<name>A0A3N1KSJ2_9PROT</name>
<dbReference type="SUPFAM" id="SSF52540">
    <property type="entry name" value="P-loop containing nucleoside triphosphate hydrolases"/>
    <property type="match status" value="1"/>
</dbReference>
<reference evidence="5 6" key="1">
    <citation type="submission" date="2018-11" db="EMBL/GenBank/DDBJ databases">
        <title>Genomic Encyclopedia of Type Strains, Phase IV (KMG-IV): sequencing the most valuable type-strain genomes for metagenomic binning, comparative biology and taxonomic classification.</title>
        <authorList>
            <person name="Goeker M."/>
        </authorList>
    </citation>
    <scope>NUCLEOTIDE SEQUENCE [LARGE SCALE GENOMIC DNA]</scope>
    <source>
        <strain evidence="5 6">DSM 5900</strain>
    </source>
</reference>
<keyword evidence="6" id="KW-1185">Reference proteome</keyword>
<evidence type="ECO:0000313" key="6">
    <source>
        <dbReference type="Proteomes" id="UP000278222"/>
    </source>
</evidence>
<evidence type="ECO:0000313" key="5">
    <source>
        <dbReference type="EMBL" id="ROP81360.1"/>
    </source>
</evidence>
<dbReference type="InterPro" id="IPR003593">
    <property type="entry name" value="AAA+_ATPase"/>
</dbReference>
<dbReference type="GO" id="GO:0016887">
    <property type="term" value="F:ATP hydrolysis activity"/>
    <property type="evidence" value="ECO:0007669"/>
    <property type="project" value="InterPro"/>
</dbReference>
<sequence>MAAVDPLVVEGLSLRFGAVEALRGVGFRVGQGEIFGIIGPNGAGKTSLLNVVSGTYRASAGRVHHFGVEGSRQPRHRLAGRGIARTFQNVALFGDLTVLENILVGRHQKMGAGLLSCGFAWPFVRAEARRHREAARAALAFLDLEGVADAHVEALPYGVKKKVELARAIAMEPKLLLLDEPLAGMNAAEKQDIAASIRRIRDRFGTTVVMIEHDIGLVVALSDRVMALDHGEKIAEGAPADVRRDPEVVRAYFGDGGDALDIAGHA</sequence>
<dbReference type="SMART" id="SM00382">
    <property type="entry name" value="AAA"/>
    <property type="match status" value="1"/>
</dbReference>
<dbReference type="FunFam" id="3.40.50.300:FF:000421">
    <property type="entry name" value="Branched-chain amino acid ABC transporter ATP-binding protein"/>
    <property type="match status" value="1"/>
</dbReference>
<dbReference type="InterPro" id="IPR003439">
    <property type="entry name" value="ABC_transporter-like_ATP-bd"/>
</dbReference>
<dbReference type="Pfam" id="PF00005">
    <property type="entry name" value="ABC_tran"/>
    <property type="match status" value="1"/>
</dbReference>
<dbReference type="Pfam" id="PF12399">
    <property type="entry name" value="BCA_ABC_TP_C"/>
    <property type="match status" value="1"/>
</dbReference>
<dbReference type="Gene3D" id="3.40.50.300">
    <property type="entry name" value="P-loop containing nucleotide triphosphate hydrolases"/>
    <property type="match status" value="1"/>
</dbReference>
<dbReference type="PANTHER" id="PTHR45772">
    <property type="entry name" value="CONSERVED COMPONENT OF ABC TRANSPORTER FOR NATURAL AMINO ACIDS-RELATED"/>
    <property type="match status" value="1"/>
</dbReference>
<keyword evidence="2" id="KW-0547">Nucleotide-binding</keyword>
<feature type="domain" description="ABC transporter" evidence="4">
    <location>
        <begin position="7"/>
        <end position="255"/>
    </location>
</feature>
<dbReference type="AlphaFoldDB" id="A0A3N1KSJ2"/>
<dbReference type="GO" id="GO:0005886">
    <property type="term" value="C:plasma membrane"/>
    <property type="evidence" value="ECO:0007669"/>
    <property type="project" value="TreeGrafter"/>
</dbReference>
<dbReference type="InterPro" id="IPR027417">
    <property type="entry name" value="P-loop_NTPase"/>
</dbReference>
<dbReference type="OrthoDB" id="9779872at2"/>
<evidence type="ECO:0000256" key="2">
    <source>
        <dbReference type="ARBA" id="ARBA00022741"/>
    </source>
</evidence>
<accession>A0A3N1KSJ2</accession>
<evidence type="ECO:0000259" key="4">
    <source>
        <dbReference type="PROSITE" id="PS50893"/>
    </source>
</evidence>
<evidence type="ECO:0000256" key="1">
    <source>
        <dbReference type="ARBA" id="ARBA00022448"/>
    </source>
</evidence>
<proteinExistence type="predicted"/>
<dbReference type="CDD" id="cd03219">
    <property type="entry name" value="ABC_Mj1267_LivG_branched"/>
    <property type="match status" value="1"/>
</dbReference>
<dbReference type="InterPro" id="IPR032823">
    <property type="entry name" value="BCA_ABC_TP_C"/>
</dbReference>
<gene>
    <name evidence="5" type="ORF">EDC65_5217</name>
</gene>
<dbReference type="InterPro" id="IPR051120">
    <property type="entry name" value="ABC_AA/LPS_Transport"/>
</dbReference>
<dbReference type="Proteomes" id="UP000278222">
    <property type="component" value="Unassembled WGS sequence"/>
</dbReference>
<keyword evidence="3 5" id="KW-0067">ATP-binding</keyword>
<dbReference type="RefSeq" id="WP_123695170.1">
    <property type="nucleotide sequence ID" value="NZ_AP019700.1"/>
</dbReference>